<dbReference type="Pfam" id="PF19457">
    <property type="entry name" value="DUF5994"/>
    <property type="match status" value="1"/>
</dbReference>
<dbReference type="EMBL" id="JACHJN010000003">
    <property type="protein sequence ID" value="MBB5955906.1"/>
    <property type="molecule type" value="Genomic_DNA"/>
</dbReference>
<evidence type="ECO:0000313" key="2">
    <source>
        <dbReference type="Proteomes" id="UP000547510"/>
    </source>
</evidence>
<keyword evidence="2" id="KW-1185">Reference proteome</keyword>
<comment type="caution">
    <text evidence="1">The sequence shown here is derived from an EMBL/GenBank/DDBJ whole genome shotgun (WGS) entry which is preliminary data.</text>
</comment>
<name>A0A841CJU5_9PSEU</name>
<evidence type="ECO:0000313" key="1">
    <source>
        <dbReference type="EMBL" id="MBB5955906.1"/>
    </source>
</evidence>
<dbReference type="RefSeq" id="WP_184690701.1">
    <property type="nucleotide sequence ID" value="NZ_JACHJN010000003.1"/>
</dbReference>
<reference evidence="1 2" key="1">
    <citation type="submission" date="2020-08" db="EMBL/GenBank/DDBJ databases">
        <title>Genomic Encyclopedia of Type Strains, Phase III (KMG-III): the genomes of soil and plant-associated and newly described type strains.</title>
        <authorList>
            <person name="Whitman W."/>
        </authorList>
    </citation>
    <scope>NUCLEOTIDE SEQUENCE [LARGE SCALE GENOMIC DNA]</scope>
    <source>
        <strain evidence="1 2">CECT 8640</strain>
    </source>
</reference>
<protein>
    <submittedName>
        <fullName evidence="1">Uncharacterized protein</fullName>
    </submittedName>
</protein>
<dbReference type="AlphaFoldDB" id="A0A841CJU5"/>
<accession>A0A841CJU5</accession>
<dbReference type="Proteomes" id="UP000547510">
    <property type="component" value="Unassembled WGS sequence"/>
</dbReference>
<proteinExistence type="predicted"/>
<sequence length="156" mass="16532">MTSDLLTATTDPAARQRGVRFALKPGAAPRGHVDGAWWPWSTDPAAEFPALVRALAARGPIRRASYHLGVWDVIGRRLTVDGVVVRMEGFHTTQPDTVTLIGPHLTRTKLLLVPPGTPGDTARAVLRSAADPDNASTAEEILTSLGAPRSTVAVQG</sequence>
<gene>
    <name evidence="1" type="ORF">FHS29_002487</name>
</gene>
<organism evidence="1 2">
    <name type="scientific">Saccharothrix tamanrassetensis</name>
    <dbReference type="NCBI Taxonomy" id="1051531"/>
    <lineage>
        <taxon>Bacteria</taxon>
        <taxon>Bacillati</taxon>
        <taxon>Actinomycetota</taxon>
        <taxon>Actinomycetes</taxon>
        <taxon>Pseudonocardiales</taxon>
        <taxon>Pseudonocardiaceae</taxon>
        <taxon>Saccharothrix</taxon>
    </lineage>
</organism>
<dbReference type="InterPro" id="IPR046036">
    <property type="entry name" value="DUF5994"/>
</dbReference>